<evidence type="ECO:0000313" key="2">
    <source>
        <dbReference type="EnsemblMetazoa" id="CJA12932b.1"/>
    </source>
</evidence>
<reference evidence="2" key="2">
    <citation type="submission" date="2022-06" db="UniProtKB">
        <authorList>
            <consortium name="EnsemblMetazoa"/>
        </authorList>
    </citation>
    <scope>IDENTIFICATION</scope>
    <source>
        <strain evidence="2">DF5081</strain>
    </source>
</reference>
<protein>
    <submittedName>
        <fullName evidence="2">Uncharacterized protein</fullName>
    </submittedName>
</protein>
<feature type="transmembrane region" description="Helical" evidence="1">
    <location>
        <begin position="75"/>
        <end position="95"/>
    </location>
</feature>
<keyword evidence="1" id="KW-0812">Transmembrane</keyword>
<dbReference type="PANTHER" id="PTHR45830:SF9">
    <property type="entry name" value="SERPENTINE RECEPTOR, CLASS H"/>
    <property type="match status" value="1"/>
</dbReference>
<dbReference type="EnsemblMetazoa" id="CJA12932b.1">
    <property type="protein sequence ID" value="CJA12932b.1"/>
    <property type="gene ID" value="WBGene00132136"/>
</dbReference>
<keyword evidence="1" id="KW-0472">Membrane</keyword>
<dbReference type="Pfam" id="PF10327">
    <property type="entry name" value="7TM_GPCR_Sri"/>
    <property type="match status" value="1"/>
</dbReference>
<name>A0A8R1I1A8_CAEJA</name>
<feature type="transmembrane region" description="Helical" evidence="1">
    <location>
        <begin position="102"/>
        <end position="126"/>
    </location>
</feature>
<dbReference type="AlphaFoldDB" id="A0A8R1I1A8"/>
<evidence type="ECO:0000256" key="1">
    <source>
        <dbReference type="SAM" id="Phobius"/>
    </source>
</evidence>
<dbReference type="Proteomes" id="UP000005237">
    <property type="component" value="Unassembled WGS sequence"/>
</dbReference>
<dbReference type="InterPro" id="IPR019429">
    <property type="entry name" value="7TM_GPCR_serpentine_rcpt_Sri"/>
</dbReference>
<accession>A0A8R1I1A8</accession>
<organism evidence="2 3">
    <name type="scientific">Caenorhabditis japonica</name>
    <dbReference type="NCBI Taxonomy" id="281687"/>
    <lineage>
        <taxon>Eukaryota</taxon>
        <taxon>Metazoa</taxon>
        <taxon>Ecdysozoa</taxon>
        <taxon>Nematoda</taxon>
        <taxon>Chromadorea</taxon>
        <taxon>Rhabditida</taxon>
        <taxon>Rhabditina</taxon>
        <taxon>Rhabditomorpha</taxon>
        <taxon>Rhabditoidea</taxon>
        <taxon>Rhabditidae</taxon>
        <taxon>Peloderinae</taxon>
        <taxon>Caenorhabditis</taxon>
    </lineage>
</organism>
<evidence type="ECO:0000313" key="3">
    <source>
        <dbReference type="Proteomes" id="UP000005237"/>
    </source>
</evidence>
<feature type="transmembrane region" description="Helical" evidence="1">
    <location>
        <begin position="146"/>
        <end position="166"/>
    </location>
</feature>
<keyword evidence="1" id="KW-1133">Transmembrane helix</keyword>
<dbReference type="PANTHER" id="PTHR45830">
    <property type="entry name" value="SERPENTINE RECEPTOR, CLASS I"/>
    <property type="match status" value="1"/>
</dbReference>
<keyword evidence="3" id="KW-1185">Reference proteome</keyword>
<reference evidence="3" key="1">
    <citation type="submission" date="2010-08" db="EMBL/GenBank/DDBJ databases">
        <authorList>
            <consortium name="Caenorhabditis japonica Sequencing Consortium"/>
            <person name="Wilson R.K."/>
        </authorList>
    </citation>
    <scope>NUCLEOTIDE SEQUENCE [LARGE SCALE GENOMIC DNA]</scope>
    <source>
        <strain evidence="3">DF5081</strain>
    </source>
</reference>
<proteinExistence type="predicted"/>
<sequence>MDTYPEVTVDINPPSRLLMYYRIHGVFALLFNLLGVFLIYKNPRIVKLYRGFMINMQVFSLIADAQNTLLMQPVYLFPVLAGYTNGILWHVFGVSSHMQMGVFLLLLYLQVAAIVCAIVTKYQVLASIGNKFPNAVNILTIPSVEVYDLMANKWMLVTSCLIVVMLTKKDRYHISSTIDKYPQTNAERDSFKKTLGA</sequence>
<feature type="transmembrane region" description="Helical" evidence="1">
    <location>
        <begin position="52"/>
        <end position="69"/>
    </location>
</feature>
<feature type="transmembrane region" description="Helical" evidence="1">
    <location>
        <begin position="20"/>
        <end position="40"/>
    </location>
</feature>